<dbReference type="PROSITE" id="PS50004">
    <property type="entry name" value="C2"/>
    <property type="match status" value="2"/>
</dbReference>
<keyword evidence="2" id="KW-0472">Membrane</keyword>
<protein>
    <submittedName>
        <fullName evidence="4">Synaptotagmin-9</fullName>
    </submittedName>
</protein>
<dbReference type="SUPFAM" id="SSF49562">
    <property type="entry name" value="C2 domain (Calcium/lipid-binding domain, CaLB)"/>
    <property type="match status" value="2"/>
</dbReference>
<gene>
    <name evidence="4" type="ORF">WN51_13951</name>
</gene>
<dbReference type="InterPro" id="IPR035892">
    <property type="entry name" value="C2_domain_sf"/>
</dbReference>
<feature type="compositionally biased region" description="Polar residues" evidence="1">
    <location>
        <begin position="125"/>
        <end position="138"/>
    </location>
</feature>
<evidence type="ECO:0000313" key="4">
    <source>
        <dbReference type="EMBL" id="KOX73873.1"/>
    </source>
</evidence>
<dbReference type="CDD" id="cd00276">
    <property type="entry name" value="C2B_Synaptotagmin"/>
    <property type="match status" value="1"/>
</dbReference>
<feature type="region of interest" description="Disordered" evidence="1">
    <location>
        <begin position="109"/>
        <end position="138"/>
    </location>
</feature>
<evidence type="ECO:0000256" key="1">
    <source>
        <dbReference type="SAM" id="MobiDB-lite"/>
    </source>
</evidence>
<dbReference type="GO" id="GO:0000149">
    <property type="term" value="F:SNARE binding"/>
    <property type="evidence" value="ECO:0007669"/>
    <property type="project" value="TreeGrafter"/>
</dbReference>
<keyword evidence="5" id="KW-1185">Reference proteome</keyword>
<dbReference type="GO" id="GO:0005886">
    <property type="term" value="C:plasma membrane"/>
    <property type="evidence" value="ECO:0007669"/>
    <property type="project" value="TreeGrafter"/>
</dbReference>
<keyword evidence="2" id="KW-1133">Transmembrane helix</keyword>
<dbReference type="GO" id="GO:0030276">
    <property type="term" value="F:clathrin binding"/>
    <property type="evidence" value="ECO:0007669"/>
    <property type="project" value="TreeGrafter"/>
</dbReference>
<feature type="compositionally biased region" description="Polar residues" evidence="1">
    <location>
        <begin position="288"/>
        <end position="316"/>
    </location>
</feature>
<dbReference type="PANTHER" id="PTHR10024:SF378">
    <property type="entry name" value="SYNAPTOTAGMIN BETA, ISOFORM D"/>
    <property type="match status" value="1"/>
</dbReference>
<keyword evidence="2" id="KW-0812">Transmembrane</keyword>
<feature type="transmembrane region" description="Helical" evidence="2">
    <location>
        <begin position="6"/>
        <end position="29"/>
    </location>
</feature>
<feature type="region of interest" description="Disordered" evidence="1">
    <location>
        <begin position="158"/>
        <end position="185"/>
    </location>
</feature>
<reference evidence="4 5" key="1">
    <citation type="submission" date="2015-07" db="EMBL/GenBank/DDBJ databases">
        <title>The genome of Melipona quadrifasciata.</title>
        <authorList>
            <person name="Pan H."/>
            <person name="Kapheim K."/>
        </authorList>
    </citation>
    <scope>NUCLEOTIDE SEQUENCE [LARGE SCALE GENOMIC DNA]</scope>
    <source>
        <strain evidence="4">0111107301</strain>
        <tissue evidence="4">Whole body</tissue>
    </source>
</reference>
<proteinExistence type="predicted"/>
<feature type="domain" description="C2" evidence="3">
    <location>
        <begin position="458"/>
        <end position="590"/>
    </location>
</feature>
<feature type="compositionally biased region" description="Low complexity" evidence="1">
    <location>
        <begin position="332"/>
        <end position="384"/>
    </location>
</feature>
<dbReference type="OrthoDB" id="67700at2759"/>
<dbReference type="Pfam" id="PF00168">
    <property type="entry name" value="C2"/>
    <property type="match status" value="2"/>
</dbReference>
<evidence type="ECO:0000259" key="3">
    <source>
        <dbReference type="PROSITE" id="PS50004"/>
    </source>
</evidence>
<feature type="compositionally biased region" description="Gly residues" evidence="1">
    <location>
        <begin position="109"/>
        <end position="122"/>
    </location>
</feature>
<dbReference type="AlphaFoldDB" id="A0A0M9A1B5"/>
<evidence type="ECO:0000256" key="2">
    <source>
        <dbReference type="SAM" id="Phobius"/>
    </source>
</evidence>
<dbReference type="GO" id="GO:0005509">
    <property type="term" value="F:calcium ion binding"/>
    <property type="evidence" value="ECO:0007669"/>
    <property type="project" value="TreeGrafter"/>
</dbReference>
<dbReference type="GO" id="GO:0005544">
    <property type="term" value="F:calcium-dependent phospholipid binding"/>
    <property type="evidence" value="ECO:0007669"/>
    <property type="project" value="TreeGrafter"/>
</dbReference>
<feature type="compositionally biased region" description="Low complexity" evidence="1">
    <location>
        <begin position="166"/>
        <end position="182"/>
    </location>
</feature>
<dbReference type="FunFam" id="2.60.40.150:FF:000179">
    <property type="entry name" value="synaptotagmin-5 isoform X2"/>
    <property type="match status" value="1"/>
</dbReference>
<accession>A0A0M9A1B5</accession>
<dbReference type="Proteomes" id="UP000053105">
    <property type="component" value="Unassembled WGS sequence"/>
</dbReference>
<feature type="domain" description="C2" evidence="3">
    <location>
        <begin position="598"/>
        <end position="707"/>
    </location>
</feature>
<dbReference type="EMBL" id="KQ435794">
    <property type="protein sequence ID" value="KOX73873.1"/>
    <property type="molecule type" value="Genomic_DNA"/>
</dbReference>
<dbReference type="SMART" id="SM00239">
    <property type="entry name" value="C2"/>
    <property type="match status" value="2"/>
</dbReference>
<dbReference type="PANTHER" id="PTHR10024">
    <property type="entry name" value="SYNAPTOTAGMIN"/>
    <property type="match status" value="1"/>
</dbReference>
<dbReference type="STRING" id="166423.A0A0M9A1B5"/>
<feature type="region of interest" description="Disordered" evidence="1">
    <location>
        <begin position="401"/>
        <end position="438"/>
    </location>
</feature>
<dbReference type="Gene3D" id="2.60.40.150">
    <property type="entry name" value="C2 domain"/>
    <property type="match status" value="2"/>
</dbReference>
<organism evidence="4 5">
    <name type="scientific">Melipona quadrifasciata</name>
    <dbReference type="NCBI Taxonomy" id="166423"/>
    <lineage>
        <taxon>Eukaryota</taxon>
        <taxon>Metazoa</taxon>
        <taxon>Ecdysozoa</taxon>
        <taxon>Arthropoda</taxon>
        <taxon>Hexapoda</taxon>
        <taxon>Insecta</taxon>
        <taxon>Pterygota</taxon>
        <taxon>Neoptera</taxon>
        <taxon>Endopterygota</taxon>
        <taxon>Hymenoptera</taxon>
        <taxon>Apocrita</taxon>
        <taxon>Aculeata</taxon>
        <taxon>Apoidea</taxon>
        <taxon>Anthophila</taxon>
        <taxon>Apidae</taxon>
        <taxon>Melipona</taxon>
    </lineage>
</organism>
<sequence>MVSSAIFGAAAGTGLALVVAMTIVVYRYYAVKRKGKYWSNLDRWPDPPGTKRPEERQKDCSEHCHDASSSHVLNCWRKEQKNYYAVQTRVPGKLSEVLGDVLELACRGGGSGGGSSGGGSGRGSNETGGKSGNSSIGNAASRIGVVTGVATIRDKWAQRGHRSPLSSVANTDSADSTTSTSSEESKILEYQDMRNRRPQKARNLPNLEISTYFRSYEVISCDIPLETLLKLRTSLLMKLRFIPSVAELNSVSSSCSNLVQVAKGSLPHQSRSYPGGGSGSGSMGRLFTRNSSVSSQSSLEGASGPSTHRTGTSTQIRPFGPDGRYHRDPLHAASSYPPSRSSRSPSPGRAASLDARCGSPASCSGSLLSSNASPSQSSLSSLATGVSSSCGGSSINVAHGASRSAGRSLSPLLIPPSRISASEGGPPPPASPLGSIQPDLYQRRDGPIYLKARGNGKSLGRLHLRFKYDFDRSDLHVHLIEAHDLAGSDQGGFHDPYVKLTLSPEVDSRKRQTQIYRNETNPFFDQQFKFPVSNDELQDRTLVLQAINTNITTTVLDYDRFSRNDIVGSVKVPLHILRLDSPTSSEEVWGEIERERKPPEQIQEVLLSLSYLPSAERLTVQILKARNLFPPQDKETLDSFVKVNLLCGEKRVKKKKTAVRKATTSPVWNEAMSFNVPANYLASSAIEVNIRLTFNQALLVCTLMHKL</sequence>
<name>A0A0M9A1B5_9HYME</name>
<evidence type="ECO:0000313" key="5">
    <source>
        <dbReference type="Proteomes" id="UP000053105"/>
    </source>
</evidence>
<dbReference type="GO" id="GO:0001786">
    <property type="term" value="F:phosphatidylserine binding"/>
    <property type="evidence" value="ECO:0007669"/>
    <property type="project" value="TreeGrafter"/>
</dbReference>
<dbReference type="InterPro" id="IPR000008">
    <property type="entry name" value="C2_dom"/>
</dbReference>
<feature type="region of interest" description="Disordered" evidence="1">
    <location>
        <begin position="266"/>
        <end position="384"/>
    </location>
</feature>
<dbReference type="GO" id="GO:0070382">
    <property type="term" value="C:exocytic vesicle"/>
    <property type="evidence" value="ECO:0007669"/>
    <property type="project" value="TreeGrafter"/>
</dbReference>
<dbReference type="GO" id="GO:0017156">
    <property type="term" value="P:calcium-ion regulated exocytosis"/>
    <property type="evidence" value="ECO:0007669"/>
    <property type="project" value="TreeGrafter"/>
</dbReference>